<proteinExistence type="predicted"/>
<dbReference type="Proteomes" id="UP000183039">
    <property type="component" value="Unassembled WGS sequence"/>
</dbReference>
<dbReference type="EMBL" id="JXLC01000024">
    <property type="protein sequence ID" value="OJG88954.1"/>
    <property type="molecule type" value="Genomic_DNA"/>
</dbReference>
<dbReference type="AlphaFoldDB" id="A0AA91GIX7"/>
<name>A0AA91GIX7_9ENTE</name>
<evidence type="ECO:0000313" key="1">
    <source>
        <dbReference type="EMBL" id="OJG88954.1"/>
    </source>
</evidence>
<gene>
    <name evidence="1" type="ORF">RV15_GL001690</name>
</gene>
<comment type="caution">
    <text evidence="1">The sequence shown here is derived from an EMBL/GenBank/DDBJ whole genome shotgun (WGS) entry which is preliminary data.</text>
</comment>
<organism evidence="1 2">
    <name type="scientific">Enterococcus silesiacus</name>
    <dbReference type="NCBI Taxonomy" id="332949"/>
    <lineage>
        <taxon>Bacteria</taxon>
        <taxon>Bacillati</taxon>
        <taxon>Bacillota</taxon>
        <taxon>Bacilli</taxon>
        <taxon>Lactobacillales</taxon>
        <taxon>Enterococcaceae</taxon>
        <taxon>Enterococcus</taxon>
    </lineage>
</organism>
<protein>
    <submittedName>
        <fullName evidence="1">Uncharacterized protein</fullName>
    </submittedName>
</protein>
<accession>A0AA91GIX7</accession>
<evidence type="ECO:0000313" key="2">
    <source>
        <dbReference type="Proteomes" id="UP000183039"/>
    </source>
</evidence>
<sequence>MESDSKALISKLTIAKLEDYENDSINFYFKDLEITSIT</sequence>
<reference evidence="1 2" key="1">
    <citation type="submission" date="2014-12" db="EMBL/GenBank/DDBJ databases">
        <title>Draft genome sequences of 29 type strains of Enterococci.</title>
        <authorList>
            <person name="Zhong Z."/>
            <person name="Sun Z."/>
            <person name="Liu W."/>
            <person name="Zhang W."/>
            <person name="Zhang H."/>
        </authorList>
    </citation>
    <scope>NUCLEOTIDE SEQUENCE [LARGE SCALE GENOMIC DNA]</scope>
    <source>
        <strain evidence="1 2">DSM 22801</strain>
    </source>
</reference>